<dbReference type="PROSITE" id="PS51462">
    <property type="entry name" value="NUDIX"/>
    <property type="match status" value="1"/>
</dbReference>
<dbReference type="InterPro" id="IPR020476">
    <property type="entry name" value="Nudix_hydrolase"/>
</dbReference>
<dbReference type="InterPro" id="IPR020084">
    <property type="entry name" value="NUDIX_hydrolase_CS"/>
</dbReference>
<dbReference type="InterPro" id="IPR015797">
    <property type="entry name" value="NUDIX_hydrolase-like_dom_sf"/>
</dbReference>
<dbReference type="GO" id="GO:0005829">
    <property type="term" value="C:cytosol"/>
    <property type="evidence" value="ECO:0007669"/>
    <property type="project" value="TreeGrafter"/>
</dbReference>
<dbReference type="SUPFAM" id="SSF55811">
    <property type="entry name" value="Nudix"/>
    <property type="match status" value="1"/>
</dbReference>
<dbReference type="PRINTS" id="PR00502">
    <property type="entry name" value="NUDIXFAMILY"/>
</dbReference>
<dbReference type="PROSITE" id="PS00893">
    <property type="entry name" value="NUDIX_BOX"/>
    <property type="match status" value="1"/>
</dbReference>
<dbReference type="EMBL" id="JAFCMP010000075">
    <property type="protein sequence ID" value="KAG5188189.1"/>
    <property type="molecule type" value="Genomic_DNA"/>
</dbReference>
<dbReference type="OrthoDB" id="447842at2759"/>
<accession>A0A835Z922</accession>
<feature type="region of interest" description="Disordered" evidence="6">
    <location>
        <begin position="120"/>
        <end position="161"/>
    </location>
</feature>
<dbReference type="GO" id="GO:0046872">
    <property type="term" value="F:metal ion binding"/>
    <property type="evidence" value="ECO:0007669"/>
    <property type="project" value="UniProtKB-KW"/>
</dbReference>
<evidence type="ECO:0000256" key="5">
    <source>
        <dbReference type="RuleBase" id="RU003476"/>
    </source>
</evidence>
<keyword evidence="4" id="KW-0460">Magnesium</keyword>
<reference evidence="8" key="1">
    <citation type="submission" date="2021-02" db="EMBL/GenBank/DDBJ databases">
        <title>First Annotated Genome of the Yellow-green Alga Tribonema minus.</title>
        <authorList>
            <person name="Mahan K.M."/>
        </authorList>
    </citation>
    <scope>NUCLEOTIDE SEQUENCE</scope>
    <source>
        <strain evidence="8">UTEX B ZZ1240</strain>
    </source>
</reference>
<proteinExistence type="inferred from homology"/>
<keyword evidence="9" id="KW-1185">Reference proteome</keyword>
<evidence type="ECO:0000259" key="7">
    <source>
        <dbReference type="PROSITE" id="PS51462"/>
    </source>
</evidence>
<organism evidence="8 9">
    <name type="scientific">Tribonema minus</name>
    <dbReference type="NCBI Taxonomy" id="303371"/>
    <lineage>
        <taxon>Eukaryota</taxon>
        <taxon>Sar</taxon>
        <taxon>Stramenopiles</taxon>
        <taxon>Ochrophyta</taxon>
        <taxon>PX clade</taxon>
        <taxon>Xanthophyceae</taxon>
        <taxon>Tribonematales</taxon>
        <taxon>Tribonemataceae</taxon>
        <taxon>Tribonema</taxon>
    </lineage>
</organism>
<evidence type="ECO:0000256" key="2">
    <source>
        <dbReference type="ARBA" id="ARBA00022723"/>
    </source>
</evidence>
<feature type="domain" description="Nudix hydrolase" evidence="7">
    <location>
        <begin position="1"/>
        <end position="121"/>
    </location>
</feature>
<evidence type="ECO:0000256" key="4">
    <source>
        <dbReference type="ARBA" id="ARBA00022842"/>
    </source>
</evidence>
<evidence type="ECO:0000256" key="3">
    <source>
        <dbReference type="ARBA" id="ARBA00022801"/>
    </source>
</evidence>
<dbReference type="GO" id="GO:0019677">
    <property type="term" value="P:NAD+ catabolic process"/>
    <property type="evidence" value="ECO:0007669"/>
    <property type="project" value="TreeGrafter"/>
</dbReference>
<sequence>MRLFPGAWVLPGGGVDHGESLATAAARELYEEVGLTLTADEICHSRIIALWESCYPVSTVEGPLRGHHLVVYMRFKLALPCAQYTLLLQPEEVSRCAWLSPQELAQVLASYAHDKRDAVAQADAGTRAPSEPVHSSTSSCSGEAGGADGGGDDGAGQNGDLGATLADARTAVLQSMKGIYGKQGRRLGIAEGHFFALSQLTDHHN</sequence>
<dbReference type="InterPro" id="IPR000086">
    <property type="entry name" value="NUDIX_hydrolase_dom"/>
</dbReference>
<comment type="cofactor">
    <cofactor evidence="1">
        <name>Mg(2+)</name>
        <dbReference type="ChEBI" id="CHEBI:18420"/>
    </cofactor>
</comment>
<dbReference type="Pfam" id="PF00293">
    <property type="entry name" value="NUDIX"/>
    <property type="match status" value="1"/>
</dbReference>
<evidence type="ECO:0000313" key="9">
    <source>
        <dbReference type="Proteomes" id="UP000664859"/>
    </source>
</evidence>
<comment type="caution">
    <text evidence="8">The sequence shown here is derived from an EMBL/GenBank/DDBJ whole genome shotgun (WGS) entry which is preliminary data.</text>
</comment>
<dbReference type="InterPro" id="IPR050241">
    <property type="entry name" value="NAD-cap_RNA_hydrolase_NudC"/>
</dbReference>
<dbReference type="PANTHER" id="PTHR42904:SF1">
    <property type="entry name" value="NUCLEOSIDE DIPHOSPHATE-LINKED MOIETY X MOTIF 17"/>
    <property type="match status" value="1"/>
</dbReference>
<dbReference type="GO" id="GO:0006742">
    <property type="term" value="P:NADP+ catabolic process"/>
    <property type="evidence" value="ECO:0007669"/>
    <property type="project" value="TreeGrafter"/>
</dbReference>
<comment type="similarity">
    <text evidence="5">Belongs to the Nudix hydrolase family.</text>
</comment>
<evidence type="ECO:0000256" key="1">
    <source>
        <dbReference type="ARBA" id="ARBA00001946"/>
    </source>
</evidence>
<dbReference type="Proteomes" id="UP000664859">
    <property type="component" value="Unassembled WGS sequence"/>
</dbReference>
<dbReference type="GO" id="GO:0035529">
    <property type="term" value="F:NADH pyrophosphatase activity"/>
    <property type="evidence" value="ECO:0007669"/>
    <property type="project" value="TreeGrafter"/>
</dbReference>
<evidence type="ECO:0000313" key="8">
    <source>
        <dbReference type="EMBL" id="KAG5188189.1"/>
    </source>
</evidence>
<dbReference type="PANTHER" id="PTHR42904">
    <property type="entry name" value="NUDIX HYDROLASE, NUDC SUBFAMILY"/>
    <property type="match status" value="1"/>
</dbReference>
<dbReference type="GO" id="GO:0005777">
    <property type="term" value="C:peroxisome"/>
    <property type="evidence" value="ECO:0007669"/>
    <property type="project" value="TreeGrafter"/>
</dbReference>
<name>A0A835Z922_9STRA</name>
<dbReference type="AlphaFoldDB" id="A0A835Z922"/>
<keyword evidence="3 5" id="KW-0378">Hydrolase</keyword>
<feature type="compositionally biased region" description="Gly residues" evidence="6">
    <location>
        <begin position="143"/>
        <end position="159"/>
    </location>
</feature>
<keyword evidence="2" id="KW-0479">Metal-binding</keyword>
<protein>
    <submittedName>
        <fullName evidence="8">NUDIX hydrolase domain-like protein</fullName>
    </submittedName>
</protein>
<gene>
    <name evidence="8" type="ORF">JKP88DRAFT_234578</name>
</gene>
<dbReference type="Gene3D" id="3.90.79.10">
    <property type="entry name" value="Nucleoside Triphosphate Pyrophosphohydrolase"/>
    <property type="match status" value="1"/>
</dbReference>
<evidence type="ECO:0000256" key="6">
    <source>
        <dbReference type="SAM" id="MobiDB-lite"/>
    </source>
</evidence>